<dbReference type="Gene3D" id="1.10.10.10">
    <property type="entry name" value="Winged helix-like DNA-binding domain superfamily/Winged helix DNA-binding domain"/>
    <property type="match status" value="1"/>
</dbReference>
<evidence type="ECO:0000256" key="4">
    <source>
        <dbReference type="ARBA" id="ARBA00023163"/>
    </source>
</evidence>
<dbReference type="SUPFAM" id="SSF46785">
    <property type="entry name" value="Winged helix' DNA-binding domain"/>
    <property type="match status" value="1"/>
</dbReference>
<dbReference type="SUPFAM" id="SSF53850">
    <property type="entry name" value="Periplasmic binding protein-like II"/>
    <property type="match status" value="1"/>
</dbReference>
<evidence type="ECO:0000259" key="5">
    <source>
        <dbReference type="PROSITE" id="PS50931"/>
    </source>
</evidence>
<keyword evidence="2" id="KW-0805">Transcription regulation</keyword>
<comment type="similarity">
    <text evidence="1">Belongs to the LysR transcriptional regulatory family.</text>
</comment>
<protein>
    <submittedName>
        <fullName evidence="6">LysR family transcriptional regulator</fullName>
    </submittedName>
</protein>
<dbReference type="InterPro" id="IPR036390">
    <property type="entry name" value="WH_DNA-bd_sf"/>
</dbReference>
<dbReference type="Proteomes" id="UP001500221">
    <property type="component" value="Unassembled WGS sequence"/>
</dbReference>
<dbReference type="PANTHER" id="PTHR30346:SF28">
    <property type="entry name" value="HTH-TYPE TRANSCRIPTIONAL REGULATOR CYNR"/>
    <property type="match status" value="1"/>
</dbReference>
<dbReference type="CDD" id="cd05466">
    <property type="entry name" value="PBP2_LTTR_substrate"/>
    <property type="match status" value="1"/>
</dbReference>
<keyword evidence="7" id="KW-1185">Reference proteome</keyword>
<evidence type="ECO:0000256" key="3">
    <source>
        <dbReference type="ARBA" id="ARBA00023125"/>
    </source>
</evidence>
<dbReference type="EMBL" id="BAABKG010000005">
    <property type="protein sequence ID" value="GAA5153985.1"/>
    <property type="molecule type" value="Genomic_DNA"/>
</dbReference>
<dbReference type="InterPro" id="IPR005119">
    <property type="entry name" value="LysR_subst-bd"/>
</dbReference>
<dbReference type="Pfam" id="PF00126">
    <property type="entry name" value="HTH_1"/>
    <property type="match status" value="1"/>
</dbReference>
<evidence type="ECO:0000256" key="1">
    <source>
        <dbReference type="ARBA" id="ARBA00009437"/>
    </source>
</evidence>
<evidence type="ECO:0000256" key="2">
    <source>
        <dbReference type="ARBA" id="ARBA00023015"/>
    </source>
</evidence>
<evidence type="ECO:0000313" key="7">
    <source>
        <dbReference type="Proteomes" id="UP001500221"/>
    </source>
</evidence>
<comment type="caution">
    <text evidence="6">The sequence shown here is derived from an EMBL/GenBank/DDBJ whole genome shotgun (WGS) entry which is preliminary data.</text>
</comment>
<dbReference type="InterPro" id="IPR000847">
    <property type="entry name" value="LysR_HTH_N"/>
</dbReference>
<sequence length="306" mass="33198">MRIEQLEYLAAVTQHGSLRRASERLHISQPALSEAVSKLERELGVQLLDRRRSGARISREGRDLLQHMVAVLEAVDRLRAAAGDHRADVRRVRVGTVNAATTTLLVPAVAQVQREQPEADIELLTLQQAEIDQGLLEGTLDLGLVNLLAGDDPPPDLVGTDLVHGRPVVVMPADHPLAARTHVDVDELRAQPFVAMRAGYLMHRFAHRVFGAEMPTVCHLTDGAEMGKALVAEGMGVTLLPDYSVVGDPLEKAGVITTRPIAGDTTVVTLVMRHRAAAHAPPPRQVRALQVALLDRARRYAGARAS</sequence>
<keyword evidence="4" id="KW-0804">Transcription</keyword>
<dbReference type="PROSITE" id="PS50931">
    <property type="entry name" value="HTH_LYSR"/>
    <property type="match status" value="1"/>
</dbReference>
<accession>A0ABP9PXR0</accession>
<dbReference type="PRINTS" id="PR00039">
    <property type="entry name" value="HTHLYSR"/>
</dbReference>
<evidence type="ECO:0000313" key="6">
    <source>
        <dbReference type="EMBL" id="GAA5153985.1"/>
    </source>
</evidence>
<organism evidence="6 7">
    <name type="scientific">Nocardioides marinquilinus</name>
    <dbReference type="NCBI Taxonomy" id="1210400"/>
    <lineage>
        <taxon>Bacteria</taxon>
        <taxon>Bacillati</taxon>
        <taxon>Actinomycetota</taxon>
        <taxon>Actinomycetes</taxon>
        <taxon>Propionibacteriales</taxon>
        <taxon>Nocardioidaceae</taxon>
        <taxon>Nocardioides</taxon>
    </lineage>
</organism>
<dbReference type="RefSeq" id="WP_345462096.1">
    <property type="nucleotide sequence ID" value="NZ_BAABKG010000005.1"/>
</dbReference>
<proteinExistence type="inferred from homology"/>
<dbReference type="PANTHER" id="PTHR30346">
    <property type="entry name" value="TRANSCRIPTIONAL DUAL REGULATOR HCAR-RELATED"/>
    <property type="match status" value="1"/>
</dbReference>
<name>A0ABP9PXR0_9ACTN</name>
<gene>
    <name evidence="6" type="ORF">GCM10023340_36780</name>
</gene>
<dbReference type="InterPro" id="IPR036388">
    <property type="entry name" value="WH-like_DNA-bd_sf"/>
</dbReference>
<reference evidence="7" key="1">
    <citation type="journal article" date="2019" name="Int. J. Syst. Evol. Microbiol.">
        <title>The Global Catalogue of Microorganisms (GCM) 10K type strain sequencing project: providing services to taxonomists for standard genome sequencing and annotation.</title>
        <authorList>
            <consortium name="The Broad Institute Genomics Platform"/>
            <consortium name="The Broad Institute Genome Sequencing Center for Infectious Disease"/>
            <person name="Wu L."/>
            <person name="Ma J."/>
        </authorList>
    </citation>
    <scope>NUCLEOTIDE SEQUENCE [LARGE SCALE GENOMIC DNA]</scope>
    <source>
        <strain evidence="7">JCM 18459</strain>
    </source>
</reference>
<keyword evidence="3" id="KW-0238">DNA-binding</keyword>
<feature type="domain" description="HTH lysR-type" evidence="5">
    <location>
        <begin position="1"/>
        <end position="58"/>
    </location>
</feature>
<dbReference type="Gene3D" id="3.40.190.290">
    <property type="match status" value="1"/>
</dbReference>
<dbReference type="Pfam" id="PF03466">
    <property type="entry name" value="LysR_substrate"/>
    <property type="match status" value="1"/>
</dbReference>